<evidence type="ECO:0000259" key="1">
    <source>
        <dbReference type="PROSITE" id="PS50097"/>
    </source>
</evidence>
<dbReference type="Pfam" id="PF00651">
    <property type="entry name" value="BTB"/>
    <property type="match status" value="1"/>
</dbReference>
<dbReference type="SUPFAM" id="SSF54695">
    <property type="entry name" value="POZ domain"/>
    <property type="match status" value="1"/>
</dbReference>
<dbReference type="Pfam" id="PF07534">
    <property type="entry name" value="TLD"/>
    <property type="match status" value="1"/>
</dbReference>
<dbReference type="InterPro" id="IPR006571">
    <property type="entry name" value="TLDc_dom"/>
</dbReference>
<dbReference type="InterPro" id="IPR000210">
    <property type="entry name" value="BTB/POZ_dom"/>
</dbReference>
<organism evidence="3 4">
    <name type="scientific">Ambispora leptoticha</name>
    <dbReference type="NCBI Taxonomy" id="144679"/>
    <lineage>
        <taxon>Eukaryota</taxon>
        <taxon>Fungi</taxon>
        <taxon>Fungi incertae sedis</taxon>
        <taxon>Mucoromycota</taxon>
        <taxon>Glomeromycotina</taxon>
        <taxon>Glomeromycetes</taxon>
        <taxon>Archaeosporales</taxon>
        <taxon>Ambisporaceae</taxon>
        <taxon>Ambispora</taxon>
    </lineage>
</organism>
<reference evidence="3" key="1">
    <citation type="submission" date="2021-06" db="EMBL/GenBank/DDBJ databases">
        <authorList>
            <person name="Kallberg Y."/>
            <person name="Tangrot J."/>
            <person name="Rosling A."/>
        </authorList>
    </citation>
    <scope>NUCLEOTIDE SEQUENCE</scope>
    <source>
        <strain evidence="3">FL130A</strain>
    </source>
</reference>
<dbReference type="InterPro" id="IPR011333">
    <property type="entry name" value="SKP1/BTB/POZ_sf"/>
</dbReference>
<feature type="domain" description="BTB" evidence="1">
    <location>
        <begin position="9"/>
        <end position="83"/>
    </location>
</feature>
<dbReference type="EMBL" id="CAJVPS010005073">
    <property type="protein sequence ID" value="CAG8611041.1"/>
    <property type="molecule type" value="Genomic_DNA"/>
</dbReference>
<evidence type="ECO:0000313" key="3">
    <source>
        <dbReference type="EMBL" id="CAG8611041.1"/>
    </source>
</evidence>
<dbReference type="PROSITE" id="PS50097">
    <property type="entry name" value="BTB"/>
    <property type="match status" value="1"/>
</dbReference>
<name>A0A9N9CU05_9GLOM</name>
<dbReference type="OrthoDB" id="298084at2759"/>
<dbReference type="AlphaFoldDB" id="A0A9N9CU05"/>
<dbReference type="PANTHER" id="PTHR45774">
    <property type="entry name" value="BTB/POZ DOMAIN-CONTAINING"/>
    <property type="match status" value="1"/>
</dbReference>
<dbReference type="SMART" id="SM00225">
    <property type="entry name" value="BTB"/>
    <property type="match status" value="1"/>
</dbReference>
<dbReference type="Gene3D" id="1.25.40.420">
    <property type="match status" value="1"/>
</dbReference>
<feature type="domain" description="TLDc" evidence="2">
    <location>
        <begin position="280"/>
        <end position="455"/>
    </location>
</feature>
<keyword evidence="4" id="KW-1185">Reference proteome</keyword>
<gene>
    <name evidence="3" type="ORF">ALEPTO_LOCUS8560</name>
</gene>
<comment type="caution">
    <text evidence="3">The sequence shown here is derived from an EMBL/GenBank/DDBJ whole genome shotgun (WGS) entry which is preliminary data.</text>
</comment>
<evidence type="ECO:0000313" key="4">
    <source>
        <dbReference type="Proteomes" id="UP000789508"/>
    </source>
</evidence>
<proteinExistence type="predicted"/>
<dbReference type="Gene3D" id="3.30.710.10">
    <property type="entry name" value="Potassium Channel Kv1.1, Chain A"/>
    <property type="match status" value="1"/>
</dbReference>
<dbReference type="PANTHER" id="PTHR45774:SF3">
    <property type="entry name" value="BTB (POZ) DOMAIN-CONTAINING 2B-RELATED"/>
    <property type="match status" value="1"/>
</dbReference>
<dbReference type="PROSITE" id="PS51886">
    <property type="entry name" value="TLDC"/>
    <property type="match status" value="1"/>
</dbReference>
<protein>
    <submittedName>
        <fullName evidence="3">3985_t:CDS:1</fullName>
    </submittedName>
</protein>
<accession>A0A9N9CU05</accession>
<evidence type="ECO:0000259" key="2">
    <source>
        <dbReference type="PROSITE" id="PS51886"/>
    </source>
</evidence>
<dbReference type="Proteomes" id="UP000789508">
    <property type="component" value="Unassembled WGS sequence"/>
</dbReference>
<sequence>MKNIIDKSNVAIIQVGDDYADTQTFVANKLALQEKSAYFAAAFSNNWAIIKDEKCYFRKPNISASVFEAILRYVNTDVFDLSVYDPSDCLDLLIASDEMIFDDLLEKVQTYLIEHETIWIETMIIDVLNITVSRPSCFQLRNYCITEIIERDAGLLFNSPKFNLLEENGLLLLLGNDELNIKEIDIWKNLIKWGQVNITNISDRNIDKFKLLQQKLYKFLPFIRFFQISPDEFDEYVRPYERILTEKLIEEYSQFRLTGIIPITNRIMEPRLPPLRIDSKIIKPKHAALISSWINKKSEIEQSVSYTFKCIYRASSESLSEKTFHEKCDRAGPTIILIKSNEKIFGGYNPLKNGWKRGWFSSCHQADFAFIFSFDNGKNLSNAKISRIKENAKHCALVDHPWDGPCFGSGPDLWVSINCSKKIGQTVTDTYEIGIEDHDGFFYWDDWEIFQIIKN</sequence>